<evidence type="ECO:0000313" key="1">
    <source>
        <dbReference type="EMBL" id="OEL34124.1"/>
    </source>
</evidence>
<accession>A0A1E5W9W8</accession>
<dbReference type="EMBL" id="LWDX02016355">
    <property type="protein sequence ID" value="OEL34124.1"/>
    <property type="molecule type" value="Genomic_DNA"/>
</dbReference>
<sequence length="36" mass="3698">KIVNLNSHLYLACGAVAPCQIQGTGTQGEGEPGDKK</sequence>
<dbReference type="Proteomes" id="UP000095767">
    <property type="component" value="Unassembled WGS sequence"/>
</dbReference>
<reference evidence="1 2" key="1">
    <citation type="submission" date="2016-09" db="EMBL/GenBank/DDBJ databases">
        <title>The draft genome of Dichanthelium oligosanthes: A C3 panicoid grass species.</title>
        <authorList>
            <person name="Studer A.J."/>
            <person name="Schnable J.C."/>
            <person name="Brutnell T.P."/>
        </authorList>
    </citation>
    <scope>NUCLEOTIDE SEQUENCE [LARGE SCALE GENOMIC DNA]</scope>
    <source>
        <strain evidence="2">cv. Kellogg 1175</strain>
        <tissue evidence="1">Leaf</tissue>
    </source>
</reference>
<evidence type="ECO:0000313" key="2">
    <source>
        <dbReference type="Proteomes" id="UP000095767"/>
    </source>
</evidence>
<comment type="caution">
    <text evidence="1">The sequence shown here is derived from an EMBL/GenBank/DDBJ whole genome shotgun (WGS) entry which is preliminary data.</text>
</comment>
<dbReference type="AlphaFoldDB" id="A0A1E5W9W8"/>
<protein>
    <submittedName>
        <fullName evidence="1">Uncharacterized protein</fullName>
    </submittedName>
</protein>
<keyword evidence="2" id="KW-1185">Reference proteome</keyword>
<feature type="non-terminal residue" evidence="1">
    <location>
        <position position="1"/>
    </location>
</feature>
<organism evidence="1 2">
    <name type="scientific">Dichanthelium oligosanthes</name>
    <dbReference type="NCBI Taxonomy" id="888268"/>
    <lineage>
        <taxon>Eukaryota</taxon>
        <taxon>Viridiplantae</taxon>
        <taxon>Streptophyta</taxon>
        <taxon>Embryophyta</taxon>
        <taxon>Tracheophyta</taxon>
        <taxon>Spermatophyta</taxon>
        <taxon>Magnoliopsida</taxon>
        <taxon>Liliopsida</taxon>
        <taxon>Poales</taxon>
        <taxon>Poaceae</taxon>
        <taxon>PACMAD clade</taxon>
        <taxon>Panicoideae</taxon>
        <taxon>Panicodae</taxon>
        <taxon>Paniceae</taxon>
        <taxon>Dichantheliinae</taxon>
        <taxon>Dichanthelium</taxon>
    </lineage>
</organism>
<gene>
    <name evidence="1" type="ORF">BAE44_0004853</name>
</gene>
<proteinExistence type="predicted"/>
<name>A0A1E5W9W8_9POAL</name>